<comment type="caution">
    <text evidence="1">The sequence shown here is derived from an EMBL/GenBank/DDBJ whole genome shotgun (WGS) entry which is preliminary data.</text>
</comment>
<gene>
    <name evidence="1" type="ORF">ACFFGN_33435</name>
</gene>
<dbReference type="RefSeq" id="WP_380056361.1">
    <property type="nucleotide sequence ID" value="NZ_JBHLTC010000041.1"/>
</dbReference>
<dbReference type="InterPro" id="IPR027417">
    <property type="entry name" value="P-loop_NTPase"/>
</dbReference>
<organism evidence="1 2">
    <name type="scientific">Kribbella deserti</name>
    <dbReference type="NCBI Taxonomy" id="1926257"/>
    <lineage>
        <taxon>Bacteria</taxon>
        <taxon>Bacillati</taxon>
        <taxon>Actinomycetota</taxon>
        <taxon>Actinomycetes</taxon>
        <taxon>Propionibacteriales</taxon>
        <taxon>Kribbellaceae</taxon>
        <taxon>Kribbella</taxon>
    </lineage>
</organism>
<dbReference type="SUPFAM" id="SSF52540">
    <property type="entry name" value="P-loop containing nucleoside triphosphate hydrolases"/>
    <property type="match status" value="1"/>
</dbReference>
<evidence type="ECO:0000313" key="2">
    <source>
        <dbReference type="Proteomes" id="UP001589890"/>
    </source>
</evidence>
<sequence length="221" mass="24121">MSLRLDLSTAFPRAVELTRGRTILGITGSPGAGKSTYAERLVRDLSTAGYAVALVPMDGFHLSQAALDERGLGPVKGAPHTFDAEGYVALLRRLREPDGSVVWAPRFDRTLEDPIAADIPVGPEVTLVVTEGNYLLYDQGAWATVRSLLDECWYLDLDEQVRHERLEARHRRFGRSPAEAHERTMGSDEANARLIAATAARADAVLRTSEPGLLRSAEQTG</sequence>
<reference evidence="1 2" key="1">
    <citation type="submission" date="2024-09" db="EMBL/GenBank/DDBJ databases">
        <authorList>
            <person name="Sun Q."/>
            <person name="Mori K."/>
        </authorList>
    </citation>
    <scope>NUCLEOTIDE SEQUENCE [LARGE SCALE GENOMIC DNA]</scope>
    <source>
        <strain evidence="1 2">CGMCC 1.15906</strain>
    </source>
</reference>
<dbReference type="GO" id="GO:0016301">
    <property type="term" value="F:kinase activity"/>
    <property type="evidence" value="ECO:0007669"/>
    <property type="project" value="UniProtKB-KW"/>
</dbReference>
<protein>
    <submittedName>
        <fullName evidence="1">Nucleoside/nucleotide kinase family protein</fullName>
    </submittedName>
</protein>
<dbReference type="PANTHER" id="PTHR10285">
    <property type="entry name" value="URIDINE KINASE"/>
    <property type="match status" value="1"/>
</dbReference>
<dbReference type="EMBL" id="JBHLTC010000041">
    <property type="protein sequence ID" value="MFC0629017.1"/>
    <property type="molecule type" value="Genomic_DNA"/>
</dbReference>
<accession>A0ABV6QZJ6</accession>
<evidence type="ECO:0000313" key="1">
    <source>
        <dbReference type="EMBL" id="MFC0629017.1"/>
    </source>
</evidence>
<keyword evidence="2" id="KW-1185">Reference proteome</keyword>
<proteinExistence type="predicted"/>
<dbReference type="NCBIfam" id="NF006743">
    <property type="entry name" value="PRK09270.1-2"/>
    <property type="match status" value="1"/>
</dbReference>
<dbReference type="Pfam" id="PF03308">
    <property type="entry name" value="MeaB"/>
    <property type="match status" value="1"/>
</dbReference>
<dbReference type="Gene3D" id="3.40.50.300">
    <property type="entry name" value="P-loop containing nucleotide triphosphate hydrolases"/>
    <property type="match status" value="1"/>
</dbReference>
<dbReference type="Proteomes" id="UP001589890">
    <property type="component" value="Unassembled WGS sequence"/>
</dbReference>
<name>A0ABV6QZJ6_9ACTN</name>
<keyword evidence="1" id="KW-0418">Kinase</keyword>
<keyword evidence="1" id="KW-0808">Transferase</keyword>